<sequence length="184" mass="19125">MPQLDGKRIAFLVANSGVEQVELTEPRKTIDAAGATTTLIAPEKSTIQAFENDVDKADTFEPDLAVADASVDDFDGLVLPGGTTNPDALRLDEKAVALVKAFADAGKPIAAICHGPWTLVEAGVLGGKTLTSWPSLKTDISNAGGSWVDEQSFTCPANGWQLVTSRNPDDLPAFGEAAVAAFAG</sequence>
<dbReference type="NCBIfam" id="TIGR01382">
    <property type="entry name" value="PfpI"/>
    <property type="match status" value="1"/>
</dbReference>
<organism evidence="3 4">
    <name type="scientific">Nocardioides kribbensis</name>
    <dbReference type="NCBI Taxonomy" id="305517"/>
    <lineage>
        <taxon>Bacteria</taxon>
        <taxon>Bacillati</taxon>
        <taxon>Actinomycetota</taxon>
        <taxon>Actinomycetes</taxon>
        <taxon>Propionibacteriales</taxon>
        <taxon>Nocardioidaceae</taxon>
        <taxon>Nocardioides</taxon>
    </lineage>
</organism>
<dbReference type="CDD" id="cd03134">
    <property type="entry name" value="GATase1_PfpI_like"/>
    <property type="match status" value="1"/>
</dbReference>
<dbReference type="Pfam" id="PF01965">
    <property type="entry name" value="DJ-1_PfpI"/>
    <property type="match status" value="1"/>
</dbReference>
<keyword evidence="4" id="KW-1185">Reference proteome</keyword>
<evidence type="ECO:0000256" key="1">
    <source>
        <dbReference type="ARBA" id="ARBA00008542"/>
    </source>
</evidence>
<dbReference type="PANTHER" id="PTHR42733:SF12">
    <property type="entry name" value="PROTEINASE"/>
    <property type="match status" value="1"/>
</dbReference>
<protein>
    <submittedName>
        <fullName evidence="3">Type 1 glutamine amidotransferase domain-containing protein</fullName>
    </submittedName>
</protein>
<dbReference type="EMBL" id="JBEGDP010000019">
    <property type="protein sequence ID" value="MEQ7848590.1"/>
    <property type="molecule type" value="Genomic_DNA"/>
</dbReference>
<comment type="similarity">
    <text evidence="1">Belongs to the peptidase C56 family.</text>
</comment>
<evidence type="ECO:0000313" key="3">
    <source>
        <dbReference type="EMBL" id="MEQ7848590.1"/>
    </source>
</evidence>
<dbReference type="InterPro" id="IPR029062">
    <property type="entry name" value="Class_I_gatase-like"/>
</dbReference>
<keyword evidence="3" id="KW-0315">Glutamine amidotransferase</keyword>
<dbReference type="InterPro" id="IPR006286">
    <property type="entry name" value="C56_PfpI-like"/>
</dbReference>
<accession>A0ABV1P1E5</accession>
<dbReference type="SUPFAM" id="SSF52317">
    <property type="entry name" value="Class I glutamine amidotransferase-like"/>
    <property type="match status" value="1"/>
</dbReference>
<dbReference type="Gene3D" id="3.40.50.880">
    <property type="match status" value="1"/>
</dbReference>
<name>A0ABV1P1E5_9ACTN</name>
<reference evidence="3 4" key="1">
    <citation type="submission" date="2024-02" db="EMBL/GenBank/DDBJ databases">
        <title>Full genome sequence of Nocardioides kribbensis.</title>
        <authorList>
            <person name="Poletto B.L."/>
            <person name="Silva G."/>
            <person name="Galante D."/>
            <person name="Campos K.R."/>
            <person name="Santos M.B.N."/>
            <person name="Sacchi C.T."/>
        </authorList>
    </citation>
    <scope>NUCLEOTIDE SEQUENCE [LARGE SCALE GENOMIC DNA]</scope>
    <source>
        <strain evidence="3 4">O4R</strain>
    </source>
</reference>
<proteinExistence type="inferred from homology"/>
<evidence type="ECO:0000259" key="2">
    <source>
        <dbReference type="Pfam" id="PF01965"/>
    </source>
</evidence>
<dbReference type="PANTHER" id="PTHR42733">
    <property type="entry name" value="DJ-1 PROTEIN"/>
    <property type="match status" value="1"/>
</dbReference>
<evidence type="ECO:0000313" key="4">
    <source>
        <dbReference type="Proteomes" id="UP001482520"/>
    </source>
</evidence>
<gene>
    <name evidence="3" type="ORF">V6R90_15010</name>
</gene>
<dbReference type="RefSeq" id="WP_056863687.1">
    <property type="nucleotide sequence ID" value="NZ_BAAAMM010000016.1"/>
</dbReference>
<comment type="caution">
    <text evidence="3">The sequence shown here is derived from an EMBL/GenBank/DDBJ whole genome shotgun (WGS) entry which is preliminary data.</text>
</comment>
<dbReference type="Proteomes" id="UP001482520">
    <property type="component" value="Unassembled WGS sequence"/>
</dbReference>
<dbReference type="InterPro" id="IPR002818">
    <property type="entry name" value="DJ-1/PfpI"/>
</dbReference>
<dbReference type="PROSITE" id="PS51276">
    <property type="entry name" value="PEPTIDASE_C56_PFPI"/>
    <property type="match status" value="1"/>
</dbReference>
<feature type="domain" description="DJ-1/PfpI" evidence="2">
    <location>
        <begin position="7"/>
        <end position="180"/>
    </location>
</feature>